<dbReference type="PANTHER" id="PTHR45947:SF3">
    <property type="entry name" value="SULFOQUINOVOSYL TRANSFERASE SQD2"/>
    <property type="match status" value="1"/>
</dbReference>
<feature type="domain" description="Glycosyl transferase family 1" evidence="1">
    <location>
        <begin position="184"/>
        <end position="344"/>
    </location>
</feature>
<dbReference type="InterPro" id="IPR001296">
    <property type="entry name" value="Glyco_trans_1"/>
</dbReference>
<dbReference type="CDD" id="cd03801">
    <property type="entry name" value="GT4_PimA-like"/>
    <property type="match status" value="1"/>
</dbReference>
<dbReference type="SUPFAM" id="SSF53756">
    <property type="entry name" value="UDP-Glycosyltransferase/glycogen phosphorylase"/>
    <property type="match status" value="1"/>
</dbReference>
<proteinExistence type="predicted"/>
<dbReference type="Proteomes" id="UP000034137">
    <property type="component" value="Unassembled WGS sequence"/>
</dbReference>
<protein>
    <recommendedName>
        <fullName evidence="5">Glycosyltransferase</fullName>
    </recommendedName>
</protein>
<dbReference type="Pfam" id="PF13439">
    <property type="entry name" value="Glyco_transf_4"/>
    <property type="match status" value="1"/>
</dbReference>
<feature type="domain" description="Glycosyltransferase subfamily 4-like N-terminal" evidence="2">
    <location>
        <begin position="16"/>
        <end position="176"/>
    </location>
</feature>
<comment type="caution">
    <text evidence="3">The sequence shown here is derived from an EMBL/GenBank/DDBJ whole genome shotgun (WGS) entry which is preliminary data.</text>
</comment>
<dbReference type="Gene3D" id="3.40.50.2000">
    <property type="entry name" value="Glycogen Phosphorylase B"/>
    <property type="match status" value="2"/>
</dbReference>
<evidence type="ECO:0000259" key="1">
    <source>
        <dbReference type="Pfam" id="PF00534"/>
    </source>
</evidence>
<evidence type="ECO:0008006" key="5">
    <source>
        <dbReference type="Google" id="ProtNLM"/>
    </source>
</evidence>
<dbReference type="GO" id="GO:0016757">
    <property type="term" value="F:glycosyltransferase activity"/>
    <property type="evidence" value="ECO:0007669"/>
    <property type="project" value="InterPro"/>
</dbReference>
<evidence type="ECO:0000259" key="2">
    <source>
        <dbReference type="Pfam" id="PF13439"/>
    </source>
</evidence>
<accession>A0A0G0T4S1</accession>
<dbReference type="EMBL" id="LBXO01000022">
    <property type="protein sequence ID" value="KKR32812.1"/>
    <property type="molecule type" value="Genomic_DNA"/>
</dbReference>
<evidence type="ECO:0000313" key="3">
    <source>
        <dbReference type="EMBL" id="KKR32812.1"/>
    </source>
</evidence>
<reference evidence="3 4" key="1">
    <citation type="journal article" date="2015" name="Nature">
        <title>rRNA introns, odd ribosomes, and small enigmatic genomes across a large radiation of phyla.</title>
        <authorList>
            <person name="Brown C.T."/>
            <person name="Hug L.A."/>
            <person name="Thomas B.C."/>
            <person name="Sharon I."/>
            <person name="Castelle C.J."/>
            <person name="Singh A."/>
            <person name="Wilkins M.J."/>
            <person name="Williams K.H."/>
            <person name="Banfield J.F."/>
        </authorList>
    </citation>
    <scope>NUCLEOTIDE SEQUENCE [LARGE SCALE GENOMIC DNA]</scope>
</reference>
<sequence>MKIYFIGQKGIPSRSGGVEKHVEDLATHLADAQHEVFVYTRPNYTPPELKEFKGVNLISLPSIGTKHLDAISHTFRACLDVVKRDVDVIHFHSIGPSSLIWLIKILRPEVPIISTFHTRCYIHQKWGLFARLYLKFGEFMACTFADVTTTVSRSLTDYANEKYETQTVYIPNGVNLPEKLPAKEIKKWGLEKGNYIVTVSRLVRHKGIHYLIDAYKQLKTDKKLVIVGDGSFTEDYVQELKQMVGNNKNIIFTGSQSGRMLNELFSNAYLFVQPSESEGLSIALLEAMSYENAVLISDIPENLEAAENVGFSFKDRDVVDLRRKLSYLLKNPELVETNGRMGKNRVNTYYNWKNISKDMVAVYNQAIIEKKSAISSKNLVKKFTSLF</sequence>
<dbReference type="InterPro" id="IPR050194">
    <property type="entry name" value="Glycosyltransferase_grp1"/>
</dbReference>
<name>A0A0G0T4S1_9BACT</name>
<dbReference type="AlphaFoldDB" id="A0A0G0T4S1"/>
<dbReference type="Pfam" id="PF00534">
    <property type="entry name" value="Glycos_transf_1"/>
    <property type="match status" value="1"/>
</dbReference>
<dbReference type="PANTHER" id="PTHR45947">
    <property type="entry name" value="SULFOQUINOVOSYL TRANSFERASE SQD2"/>
    <property type="match status" value="1"/>
</dbReference>
<evidence type="ECO:0000313" key="4">
    <source>
        <dbReference type="Proteomes" id="UP000034137"/>
    </source>
</evidence>
<organism evidence="3 4">
    <name type="scientific">Candidatus Falkowbacteria bacterium GW2011_GWF2_39_8</name>
    <dbReference type="NCBI Taxonomy" id="1618642"/>
    <lineage>
        <taxon>Bacteria</taxon>
        <taxon>Candidatus Falkowiibacteriota</taxon>
    </lineage>
</organism>
<dbReference type="InterPro" id="IPR028098">
    <property type="entry name" value="Glyco_trans_4-like_N"/>
</dbReference>
<gene>
    <name evidence="3" type="ORF">UT64_C0022G0011</name>
</gene>